<dbReference type="InterPro" id="IPR028098">
    <property type="entry name" value="Glyco_trans_4-like_N"/>
</dbReference>
<dbReference type="Gene3D" id="3.40.50.2000">
    <property type="entry name" value="Glycogen Phosphorylase B"/>
    <property type="match status" value="1"/>
</dbReference>
<protein>
    <recommendedName>
        <fullName evidence="1">Glycosyltransferase subfamily 4-like N-terminal domain-containing protein</fullName>
    </recommendedName>
</protein>
<comment type="caution">
    <text evidence="2">The sequence shown here is derived from an EMBL/GenBank/DDBJ whole genome shotgun (WGS) entry which is preliminary data.</text>
</comment>
<organism evidence="2">
    <name type="scientific">marine sediment metagenome</name>
    <dbReference type="NCBI Taxonomy" id="412755"/>
    <lineage>
        <taxon>unclassified sequences</taxon>
        <taxon>metagenomes</taxon>
        <taxon>ecological metagenomes</taxon>
    </lineage>
</organism>
<feature type="domain" description="Glycosyltransferase subfamily 4-like N-terminal" evidence="1">
    <location>
        <begin position="20"/>
        <end position="143"/>
    </location>
</feature>
<gene>
    <name evidence="2" type="ORF">S01H4_33879</name>
</gene>
<accession>X1BPH8</accession>
<evidence type="ECO:0000313" key="2">
    <source>
        <dbReference type="EMBL" id="GAG83087.1"/>
    </source>
</evidence>
<sequence>MRDYTFRSKYVDEKMTEIFEKYFQKINPDIVHIGHLSHLTVLIVKIIKKYKIPILFTLHDFWMICIRGQLIKEDLSLCNGPSVEKCAKCNIKYFTSFEQAKKEIINWLNLLKEINEQIDLFIASSQFLREKYIEYGIPENKIIFMDYGFNLTLFKKIKRNTSKKIRFFFPDNLISFLSSSSIITYPSGSSITRLICLNDLIFRSINNFIRASIVRVFPLSFFP</sequence>
<dbReference type="Pfam" id="PF13439">
    <property type="entry name" value="Glyco_transf_4"/>
    <property type="match status" value="1"/>
</dbReference>
<dbReference type="SUPFAM" id="SSF53756">
    <property type="entry name" value="UDP-Glycosyltransferase/glycogen phosphorylase"/>
    <property type="match status" value="1"/>
</dbReference>
<evidence type="ECO:0000259" key="1">
    <source>
        <dbReference type="Pfam" id="PF13439"/>
    </source>
</evidence>
<name>X1BPH8_9ZZZZ</name>
<dbReference type="EMBL" id="BART01017876">
    <property type="protein sequence ID" value="GAG83087.1"/>
    <property type="molecule type" value="Genomic_DNA"/>
</dbReference>
<dbReference type="AlphaFoldDB" id="X1BPH8"/>
<proteinExistence type="predicted"/>
<reference evidence="2" key="1">
    <citation type="journal article" date="2014" name="Front. Microbiol.">
        <title>High frequency of phylogenetically diverse reductive dehalogenase-homologous genes in deep subseafloor sedimentary metagenomes.</title>
        <authorList>
            <person name="Kawai M."/>
            <person name="Futagami T."/>
            <person name="Toyoda A."/>
            <person name="Takaki Y."/>
            <person name="Nishi S."/>
            <person name="Hori S."/>
            <person name="Arai W."/>
            <person name="Tsubouchi T."/>
            <person name="Morono Y."/>
            <person name="Uchiyama I."/>
            <person name="Ito T."/>
            <person name="Fujiyama A."/>
            <person name="Inagaki F."/>
            <person name="Takami H."/>
        </authorList>
    </citation>
    <scope>NUCLEOTIDE SEQUENCE</scope>
    <source>
        <strain evidence="2">Expedition CK06-06</strain>
    </source>
</reference>